<proteinExistence type="predicted"/>
<reference evidence="1" key="2">
    <citation type="submission" date="2019-03" db="EMBL/GenBank/DDBJ databases">
        <authorList>
            <person name="Chen S.-C."/>
            <person name="Wu S.-Y."/>
            <person name="Lai M.-C."/>
        </authorList>
    </citation>
    <scope>NUCLEOTIDE SEQUENCE</scope>
    <source>
        <strain evidence="1">ML15</strain>
    </source>
</reference>
<dbReference type="RefSeq" id="WP_220682773.1">
    <property type="nucleotide sequence ID" value="NZ_CP037968.1"/>
</dbReference>
<dbReference type="EMBL" id="CP037968">
    <property type="protein sequence ID" value="QYZ79000.1"/>
    <property type="molecule type" value="Genomic_DNA"/>
</dbReference>
<evidence type="ECO:0000313" key="1">
    <source>
        <dbReference type="EMBL" id="QYZ79000.1"/>
    </source>
</evidence>
<sequence>MSLEVTVAAPFKQMHKGEMDRSQFVFFLALDRKWMNVDQANAVVRLAEAAGLVKVEDGIVSPLIDVSAVAIPLGFKPGPEVFDAPDPCHDLVERIAQATERETGEVVAEMNRVTDEEFDGKLRAGAAAVLLARRYGVEWIDLLPAIRKGVAGEK</sequence>
<dbReference type="Pfam" id="PF09999">
    <property type="entry name" value="DUF2240"/>
    <property type="match status" value="1"/>
</dbReference>
<accession>A0A8G1A1U9</accession>
<gene>
    <name evidence="1" type="ORF">E2N92_05950</name>
</gene>
<keyword evidence="2" id="KW-1185">Reference proteome</keyword>
<dbReference type="KEGG" id="mfk:E2N92_05950"/>
<dbReference type="OrthoDB" id="146786at2157"/>
<dbReference type="Proteomes" id="UP000826709">
    <property type="component" value="Chromosome"/>
</dbReference>
<organism evidence="1 2">
    <name type="scientific">Methanofollis formosanus</name>
    <dbReference type="NCBI Taxonomy" id="299308"/>
    <lineage>
        <taxon>Archaea</taxon>
        <taxon>Methanobacteriati</taxon>
        <taxon>Methanobacteriota</taxon>
        <taxon>Stenosarchaea group</taxon>
        <taxon>Methanomicrobia</taxon>
        <taxon>Methanomicrobiales</taxon>
        <taxon>Methanomicrobiaceae</taxon>
        <taxon>Methanofollis</taxon>
    </lineage>
</organism>
<dbReference type="AlphaFoldDB" id="A0A8G1A1U9"/>
<protein>
    <submittedName>
        <fullName evidence="1">DUF2240 family protein</fullName>
    </submittedName>
</protein>
<reference evidence="1" key="1">
    <citation type="journal article" date="2005" name="Int. J. Syst. Evol. Microbiol.">
        <title>Methanofollis formosanus sp. nov., isolated from a fish pond.</title>
        <authorList>
            <person name="Wu S.Y."/>
            <person name="Chen S.C."/>
            <person name="Lai M.C."/>
        </authorList>
    </citation>
    <scope>NUCLEOTIDE SEQUENCE</scope>
    <source>
        <strain evidence="1">ML15</strain>
    </source>
</reference>
<evidence type="ECO:0000313" key="2">
    <source>
        <dbReference type="Proteomes" id="UP000826709"/>
    </source>
</evidence>
<name>A0A8G1A1U9_9EURY</name>
<dbReference type="InterPro" id="IPR018716">
    <property type="entry name" value="DUF2240"/>
</dbReference>